<evidence type="ECO:0000313" key="1">
    <source>
        <dbReference type="EMBL" id="MDN5211829.1"/>
    </source>
</evidence>
<accession>A0ABT8L293</accession>
<proteinExistence type="predicted"/>
<gene>
    <name evidence="1" type="ORF">QQ020_07195</name>
</gene>
<name>A0ABT8L293_9BACT</name>
<organism evidence="1 2">
    <name type="scientific">Agaribacillus aureus</name>
    <dbReference type="NCBI Taxonomy" id="3051825"/>
    <lineage>
        <taxon>Bacteria</taxon>
        <taxon>Pseudomonadati</taxon>
        <taxon>Bacteroidota</taxon>
        <taxon>Cytophagia</taxon>
        <taxon>Cytophagales</taxon>
        <taxon>Splendidivirgaceae</taxon>
        <taxon>Agaribacillus</taxon>
    </lineage>
</organism>
<dbReference type="EMBL" id="JAUJEB010000001">
    <property type="protein sequence ID" value="MDN5211829.1"/>
    <property type="molecule type" value="Genomic_DNA"/>
</dbReference>
<dbReference type="Proteomes" id="UP001172083">
    <property type="component" value="Unassembled WGS sequence"/>
</dbReference>
<reference evidence="1" key="1">
    <citation type="submission" date="2023-06" db="EMBL/GenBank/DDBJ databases">
        <title>Genomic of Agaribacillus aureum.</title>
        <authorList>
            <person name="Wang G."/>
        </authorList>
    </citation>
    <scope>NUCLEOTIDE SEQUENCE</scope>
    <source>
        <strain evidence="1">BMA12</strain>
    </source>
</reference>
<dbReference type="RefSeq" id="WP_346757157.1">
    <property type="nucleotide sequence ID" value="NZ_JAUJEB010000001.1"/>
</dbReference>
<comment type="caution">
    <text evidence="1">The sequence shown here is derived from an EMBL/GenBank/DDBJ whole genome shotgun (WGS) entry which is preliminary data.</text>
</comment>
<keyword evidence="2" id="KW-1185">Reference proteome</keyword>
<evidence type="ECO:0000313" key="2">
    <source>
        <dbReference type="Proteomes" id="UP001172083"/>
    </source>
</evidence>
<protein>
    <submittedName>
        <fullName evidence="1">Uncharacterized protein</fullName>
    </submittedName>
</protein>
<sequence length="335" mass="38315">MLFINSTTHDRRYQHNSFNRIFYANAIVPADTLDIRYNSYYFAGVASNHIYLGNNTAPTHLLMANTSLKGTQHVQLEVENIAFKSILVKVDSPDFYLMDGTMPFIYSGKVGDWHASRCTFDSTYFIEAIPVAHKSFILRAMGTQFYKNVLAKKTVSPSQLKYADNLLEKQVNGIFCTDGMLIYNKHLAKLVYVYFYRNQFMCIDTSLNLLYKANTIDTISKAQIKVANVTSSNTLTMAAPPLVVNKKCSVFGNWLFINSNLLAGNEDRRIFDRSAVIDVYNLQEGRYKFSFYIPDHMEKKINSFLVSDHTLVALNDHYLLSYKLNEALFSDESSR</sequence>